<dbReference type="Proteomes" id="UP000574369">
    <property type="component" value="Unassembled WGS sequence"/>
</dbReference>
<evidence type="ECO:0000313" key="1">
    <source>
        <dbReference type="EMBL" id="MBB3192871.1"/>
    </source>
</evidence>
<organism evidence="1 2">
    <name type="scientific">Roseateles terrae</name>
    <dbReference type="NCBI Taxonomy" id="431060"/>
    <lineage>
        <taxon>Bacteria</taxon>
        <taxon>Pseudomonadati</taxon>
        <taxon>Pseudomonadota</taxon>
        <taxon>Betaproteobacteria</taxon>
        <taxon>Burkholderiales</taxon>
        <taxon>Sphaerotilaceae</taxon>
        <taxon>Roseateles</taxon>
    </lineage>
</organism>
<proteinExistence type="predicted"/>
<evidence type="ECO:0008006" key="3">
    <source>
        <dbReference type="Google" id="ProtNLM"/>
    </source>
</evidence>
<gene>
    <name evidence="1" type="ORF">FHS28_000236</name>
</gene>
<protein>
    <recommendedName>
        <fullName evidence="3">Thiopeptide-type bacteriocin biosynthesis domain-containing protein</fullName>
    </recommendedName>
</protein>
<reference evidence="1 2" key="1">
    <citation type="submission" date="2020-08" db="EMBL/GenBank/DDBJ databases">
        <title>Genomic Encyclopedia of Type Strains, Phase III (KMG-III): the genomes of soil and plant-associated and newly described type strains.</title>
        <authorList>
            <person name="Whitman W."/>
        </authorList>
    </citation>
    <scope>NUCLEOTIDE SEQUENCE [LARGE SCALE GENOMIC DNA]</scope>
    <source>
        <strain evidence="1 2">CECT 7247</strain>
    </source>
</reference>
<dbReference type="EMBL" id="JACHXO010000001">
    <property type="protein sequence ID" value="MBB3192871.1"/>
    <property type="molecule type" value="Genomic_DNA"/>
</dbReference>
<sequence>MDMHQAFLEWRLHYGAAPGEIESGDLPLRTRIVPVVEQLRRQGLFERCELMRYSLQGYHWRVKLRLAAGGDLNALSAGLEEALRAQGDAGAAPGGELPLGGFALRLHERISQQPDAMPSGHQHWLRREEEVSLFEDAEAYDDWTAWADGSSALLMAVKALRPSLRVERQFWRLYLFELLRGAGLRPVELHYASCFIERQWVRFFSVDDAMQEDCRRTADTLAPRLLDFLLSHDRVEEVAASLPPSLAQLFAGAMPGHRQQLAGQMRRDERGELTNPSALRLGAVIHLVHNRAGLGIDQELVFCRLGQHFWGSQLAADAVSNNERWAPRNLDAYFNSQSVVI</sequence>
<evidence type="ECO:0000313" key="2">
    <source>
        <dbReference type="Proteomes" id="UP000574369"/>
    </source>
</evidence>
<name>A0ABR6GMC2_9BURK</name>
<accession>A0ABR6GMC2</accession>
<comment type="caution">
    <text evidence="1">The sequence shown here is derived from an EMBL/GenBank/DDBJ whole genome shotgun (WGS) entry which is preliminary data.</text>
</comment>
<keyword evidence="2" id="KW-1185">Reference proteome</keyword>
<dbReference type="RefSeq" id="WP_088449463.1">
    <property type="nucleotide sequence ID" value="NZ_JACHXO010000001.1"/>
</dbReference>